<evidence type="ECO:0000313" key="1">
    <source>
        <dbReference type="EMBL" id="KAL0927384.1"/>
    </source>
</evidence>
<dbReference type="EMBL" id="JANQDX010000002">
    <property type="protein sequence ID" value="KAL0927384.1"/>
    <property type="molecule type" value="Genomic_DNA"/>
</dbReference>
<organism evidence="1 2">
    <name type="scientific">Dendrobium thyrsiflorum</name>
    <name type="common">Pinecone-like raceme dendrobium</name>
    <name type="synonym">Orchid</name>
    <dbReference type="NCBI Taxonomy" id="117978"/>
    <lineage>
        <taxon>Eukaryota</taxon>
        <taxon>Viridiplantae</taxon>
        <taxon>Streptophyta</taxon>
        <taxon>Embryophyta</taxon>
        <taxon>Tracheophyta</taxon>
        <taxon>Spermatophyta</taxon>
        <taxon>Magnoliopsida</taxon>
        <taxon>Liliopsida</taxon>
        <taxon>Asparagales</taxon>
        <taxon>Orchidaceae</taxon>
        <taxon>Epidendroideae</taxon>
        <taxon>Malaxideae</taxon>
        <taxon>Dendrobiinae</taxon>
        <taxon>Dendrobium</taxon>
    </lineage>
</organism>
<comment type="caution">
    <text evidence="1">The sequence shown here is derived from an EMBL/GenBank/DDBJ whole genome shotgun (WGS) entry which is preliminary data.</text>
</comment>
<name>A0ABD0VQC7_DENTH</name>
<sequence length="245" mass="28119">MLVAGFSSDIYLTPNFLPPSDFYPSSDFHLSSDLTFARHQTSARRPTFVGFLSDARLTPVTGLLPEDKLSSYFYLTLDSRKVTRLLPVFRLWLDLYPTLNLRTTPDFQPPSLANNDSSDLCRLQRTSNLIRSPTTVLLTYVTDNARISRQNQVGSSTNLIGDHLNSDFSKLIVELNVSEIQTPTTPNSTQSELKWVQIKDPKHVWKVRTIIWITKQFQNVTCLYSNRAARRDESNKPKIIKFRYQ</sequence>
<proteinExistence type="predicted"/>
<keyword evidence="2" id="KW-1185">Reference proteome</keyword>
<dbReference type="Proteomes" id="UP001552299">
    <property type="component" value="Unassembled WGS sequence"/>
</dbReference>
<protein>
    <submittedName>
        <fullName evidence="1">Uncharacterized protein</fullName>
    </submittedName>
</protein>
<reference evidence="1 2" key="1">
    <citation type="journal article" date="2024" name="Plant Biotechnol. J.">
        <title>Dendrobium thyrsiflorum genome and its molecular insights into genes involved in important horticultural traits.</title>
        <authorList>
            <person name="Chen B."/>
            <person name="Wang J.Y."/>
            <person name="Zheng P.J."/>
            <person name="Li K.L."/>
            <person name="Liang Y.M."/>
            <person name="Chen X.F."/>
            <person name="Zhang C."/>
            <person name="Zhao X."/>
            <person name="He X."/>
            <person name="Zhang G.Q."/>
            <person name="Liu Z.J."/>
            <person name="Xu Q."/>
        </authorList>
    </citation>
    <scope>NUCLEOTIDE SEQUENCE [LARGE SCALE GENOMIC DNA]</scope>
    <source>
        <strain evidence="1">GZMU011</strain>
    </source>
</reference>
<gene>
    <name evidence="1" type="ORF">M5K25_001549</name>
</gene>
<evidence type="ECO:0000313" key="2">
    <source>
        <dbReference type="Proteomes" id="UP001552299"/>
    </source>
</evidence>
<dbReference type="AlphaFoldDB" id="A0ABD0VQC7"/>
<accession>A0ABD0VQC7</accession>